<evidence type="ECO:0000313" key="1">
    <source>
        <dbReference type="EMBL" id="MBP2705389.1"/>
    </source>
</evidence>
<protein>
    <submittedName>
        <fullName evidence="1">DUF4188 domain-containing protein</fullName>
    </submittedName>
</protein>
<organism evidence="1 2">
    <name type="scientific">Microbispora oryzae</name>
    <dbReference type="NCBI Taxonomy" id="2806554"/>
    <lineage>
        <taxon>Bacteria</taxon>
        <taxon>Bacillati</taxon>
        <taxon>Actinomycetota</taxon>
        <taxon>Actinomycetes</taxon>
        <taxon>Streptosporangiales</taxon>
        <taxon>Streptosporangiaceae</taxon>
        <taxon>Microbispora</taxon>
    </lineage>
</organism>
<gene>
    <name evidence="1" type="ORF">JOL79_16360</name>
</gene>
<proteinExistence type="predicted"/>
<evidence type="ECO:0000313" key="2">
    <source>
        <dbReference type="Proteomes" id="UP000674234"/>
    </source>
</evidence>
<name>A0A941AR07_9ACTN</name>
<dbReference type="EMBL" id="JAFCNB010000008">
    <property type="protein sequence ID" value="MBP2705389.1"/>
    <property type="molecule type" value="Genomic_DNA"/>
</dbReference>
<sequence>MRNSARVEGDFVVFLIGMRINRLRAVRTWVGVIRAMVPMIKELRTDPAHGLLGVENFFNGRTTLMVQYWRSTEHLLAYAHDREASHWPAWKRFYREAFRSEAVGVWHETYSVSEYETVYVNMPPFGLGRAGELVPTRELGDDSARRLKASH</sequence>
<dbReference type="RefSeq" id="WP_210156683.1">
    <property type="nucleotide sequence ID" value="NZ_JAFCNB010000008.1"/>
</dbReference>
<dbReference type="AlphaFoldDB" id="A0A941AR07"/>
<comment type="caution">
    <text evidence="1">The sequence shown here is derived from an EMBL/GenBank/DDBJ whole genome shotgun (WGS) entry which is preliminary data.</text>
</comment>
<accession>A0A941AR07</accession>
<keyword evidence="2" id="KW-1185">Reference proteome</keyword>
<dbReference type="InterPro" id="IPR025444">
    <property type="entry name" value="Monooxy_af470"/>
</dbReference>
<dbReference type="Pfam" id="PF13826">
    <property type="entry name" value="Monooxy_af470-like"/>
    <property type="match status" value="1"/>
</dbReference>
<reference evidence="1" key="1">
    <citation type="submission" date="2021-02" db="EMBL/GenBank/DDBJ databases">
        <title>Draft genome sequence of Microbispora sp. RL4-1S isolated from rice leaves in Thailand.</title>
        <authorList>
            <person name="Muangham S."/>
            <person name="Duangmal K."/>
        </authorList>
    </citation>
    <scope>NUCLEOTIDE SEQUENCE</scope>
    <source>
        <strain evidence="1">RL4-1S</strain>
    </source>
</reference>
<dbReference type="Proteomes" id="UP000674234">
    <property type="component" value="Unassembled WGS sequence"/>
</dbReference>